<dbReference type="CDD" id="cd01167">
    <property type="entry name" value="bac_FRK"/>
    <property type="match status" value="1"/>
</dbReference>
<dbReference type="PANTHER" id="PTHR43085">
    <property type="entry name" value="HEXOKINASE FAMILY MEMBER"/>
    <property type="match status" value="1"/>
</dbReference>
<dbReference type="SUPFAM" id="SSF53613">
    <property type="entry name" value="Ribokinase-like"/>
    <property type="match status" value="1"/>
</dbReference>
<dbReference type="PANTHER" id="PTHR43085:SF1">
    <property type="entry name" value="PSEUDOURIDINE KINASE-RELATED"/>
    <property type="match status" value="1"/>
</dbReference>
<evidence type="ECO:0000313" key="8">
    <source>
        <dbReference type="Proteomes" id="UP000218437"/>
    </source>
</evidence>
<evidence type="ECO:0000313" key="7">
    <source>
        <dbReference type="EMBL" id="ATD60935.1"/>
    </source>
</evidence>
<organism evidence="7 8">
    <name type="scientific">Janthinobacterium svalbardensis</name>
    <dbReference type="NCBI Taxonomy" id="368607"/>
    <lineage>
        <taxon>Bacteria</taxon>
        <taxon>Pseudomonadati</taxon>
        <taxon>Pseudomonadota</taxon>
        <taxon>Betaproteobacteria</taxon>
        <taxon>Burkholderiales</taxon>
        <taxon>Oxalobacteraceae</taxon>
        <taxon>Janthinobacterium</taxon>
    </lineage>
</organism>
<keyword evidence="5" id="KW-0067">ATP-binding</keyword>
<accession>A0A290WVJ8</accession>
<dbReference type="GO" id="GO:0005524">
    <property type="term" value="F:ATP binding"/>
    <property type="evidence" value="ECO:0007669"/>
    <property type="project" value="UniProtKB-KW"/>
</dbReference>
<dbReference type="Gene3D" id="3.40.1190.20">
    <property type="match status" value="1"/>
</dbReference>
<dbReference type="InterPro" id="IPR011611">
    <property type="entry name" value="PfkB_dom"/>
</dbReference>
<name>A0A290WVJ8_9BURK</name>
<proteinExistence type="inferred from homology"/>
<evidence type="ECO:0000259" key="6">
    <source>
        <dbReference type="Pfam" id="PF00294"/>
    </source>
</evidence>
<dbReference type="InterPro" id="IPR002173">
    <property type="entry name" value="Carboh/pur_kinase_PfkB_CS"/>
</dbReference>
<sequence length="310" mass="32962">MSAAAFSSFPTFVSAGEALTDMLRTGSDQWSSQVGGSTWNVARVMARLGVPSAFAGAVSLDVFGDALAAATEVAGLDMRFLQRHAKSPLLAIVHELHPPTYYFIGDDSADLHFDAAQLPAGWMQGAQWVHFGGISLAREPLAGKLVALAQELKAAGVKISYDPNFRIMMDERYDATLRRMTELADVIKVSDEDLAGLFRHDDIDGAFATLRGWNRQATYLYTRGAQGAALYQGEQTWQAAPPVIEVVDSVGAGDASIGGLLYSLMYRLDADGGQHLRFAVAAGAGACLAAGGAPPSVQLVELLLERTILG</sequence>
<dbReference type="Proteomes" id="UP000218437">
    <property type="component" value="Chromosome"/>
</dbReference>
<dbReference type="InterPro" id="IPR050306">
    <property type="entry name" value="PfkB_Carbo_kinase"/>
</dbReference>
<evidence type="ECO:0000256" key="3">
    <source>
        <dbReference type="ARBA" id="ARBA00022741"/>
    </source>
</evidence>
<evidence type="ECO:0000256" key="5">
    <source>
        <dbReference type="ARBA" id="ARBA00022840"/>
    </source>
</evidence>
<keyword evidence="4 7" id="KW-0418">Kinase</keyword>
<dbReference type="EMBL" id="CP023422">
    <property type="protein sequence ID" value="ATD60935.1"/>
    <property type="molecule type" value="Genomic_DNA"/>
</dbReference>
<dbReference type="RefSeq" id="WP_096234985.1">
    <property type="nucleotide sequence ID" value="NZ_CP023422.1"/>
</dbReference>
<feature type="domain" description="Carbohydrate kinase PfkB" evidence="6">
    <location>
        <begin position="28"/>
        <end position="294"/>
    </location>
</feature>
<dbReference type="KEGG" id="jsv:CNX70_12765"/>
<comment type="similarity">
    <text evidence="1">Belongs to the carbohydrate kinase PfkB family.</text>
</comment>
<keyword evidence="3" id="KW-0547">Nucleotide-binding</keyword>
<dbReference type="Pfam" id="PF00294">
    <property type="entry name" value="PfkB"/>
    <property type="match status" value="1"/>
</dbReference>
<evidence type="ECO:0000256" key="4">
    <source>
        <dbReference type="ARBA" id="ARBA00022777"/>
    </source>
</evidence>
<protein>
    <submittedName>
        <fullName evidence="7">Carbohydrate kinase</fullName>
    </submittedName>
</protein>
<dbReference type="PROSITE" id="PS00584">
    <property type="entry name" value="PFKB_KINASES_2"/>
    <property type="match status" value="1"/>
</dbReference>
<dbReference type="InterPro" id="IPR029056">
    <property type="entry name" value="Ribokinase-like"/>
</dbReference>
<evidence type="ECO:0000256" key="1">
    <source>
        <dbReference type="ARBA" id="ARBA00010688"/>
    </source>
</evidence>
<dbReference type="GO" id="GO:0016301">
    <property type="term" value="F:kinase activity"/>
    <property type="evidence" value="ECO:0007669"/>
    <property type="project" value="UniProtKB-KW"/>
</dbReference>
<keyword evidence="2" id="KW-0808">Transferase</keyword>
<reference evidence="7 8" key="1">
    <citation type="submission" date="2017-09" db="EMBL/GenBank/DDBJ databases">
        <title>Complete genome sequence of Janthinobacterium svalbardensis PAMC 27463.</title>
        <authorList>
            <person name="Cho Y.-J."/>
            <person name="Cho A."/>
            <person name="Kim O.-S."/>
            <person name="Lee J.-I."/>
        </authorList>
    </citation>
    <scope>NUCLEOTIDE SEQUENCE [LARGE SCALE GENOMIC DNA]</scope>
    <source>
        <strain evidence="7 8">PAMC 27463</strain>
    </source>
</reference>
<dbReference type="AlphaFoldDB" id="A0A290WVJ8"/>
<evidence type="ECO:0000256" key="2">
    <source>
        <dbReference type="ARBA" id="ARBA00022679"/>
    </source>
</evidence>
<keyword evidence="8" id="KW-1185">Reference proteome</keyword>
<gene>
    <name evidence="7" type="ORF">CNX70_12765</name>
</gene>